<evidence type="ECO:0000313" key="3">
    <source>
        <dbReference type="Proteomes" id="UP000007947"/>
    </source>
</evidence>
<gene>
    <name evidence="2" type="ordered locus">MLP_08340</name>
</gene>
<dbReference type="STRING" id="1032480.MLP_08340"/>
<dbReference type="KEGG" id="mph:MLP_08340"/>
<protein>
    <recommendedName>
        <fullName evidence="4">ATP/GTP-binding protein</fullName>
    </recommendedName>
</protein>
<proteinExistence type="predicted"/>
<keyword evidence="3" id="KW-1185">Reference proteome</keyword>
<keyword evidence="1" id="KW-0732">Signal</keyword>
<organism evidence="2 3">
    <name type="scientific">Microlunatus phosphovorus (strain ATCC 700054 / DSM 10555 / JCM 9379 / NBRC 101784 / NCIMB 13414 / VKM Ac-1990 / NM-1)</name>
    <dbReference type="NCBI Taxonomy" id="1032480"/>
    <lineage>
        <taxon>Bacteria</taxon>
        <taxon>Bacillati</taxon>
        <taxon>Actinomycetota</taxon>
        <taxon>Actinomycetes</taxon>
        <taxon>Propionibacteriales</taxon>
        <taxon>Propionibacteriaceae</taxon>
        <taxon>Microlunatus</taxon>
    </lineage>
</organism>
<reference evidence="2 3" key="1">
    <citation type="submission" date="2011-05" db="EMBL/GenBank/DDBJ databases">
        <title>Whole genome sequence of Microlunatus phosphovorus NM-1.</title>
        <authorList>
            <person name="Hosoyama A."/>
            <person name="Sasaki K."/>
            <person name="Harada T."/>
            <person name="Igarashi R."/>
            <person name="Kawakoshi A."/>
            <person name="Sasagawa M."/>
            <person name="Fukada J."/>
            <person name="Nakamura S."/>
            <person name="Katano Y."/>
            <person name="Hanada S."/>
            <person name="Kamagata Y."/>
            <person name="Nakamura N."/>
            <person name="Yamazaki S."/>
            <person name="Fujita N."/>
        </authorList>
    </citation>
    <scope>NUCLEOTIDE SEQUENCE [LARGE SCALE GENOMIC DNA]</scope>
    <source>
        <strain evidence="3">ATCC 700054 / DSM 10555 / JCM 9379 / NBRC 101784 / NCIMB 13414 / VKM Ac-1990 / NM-1</strain>
    </source>
</reference>
<sequence>MRKMMAIWRRVGLALAGAIVLTISTIVPTSAAPGDPVISEPDACPGGVCEVRAQKPDTSSSSTTTTSSRVGPSAKEVWLKQVAQIRRYNQQFESYERCLATSSNTCTAPDRNALPELAAWTDLQSDTAAPTLSPSQAGAIAVARLRLPLTPPKVGPDPNLNKWKMAAVGYPLWIWADGSTHVGPVSDSVGGLSVSLDARLAKTVFRMGDGGTVTCTGAGTPYKNSVKPGTASPTCGYRYEKPSLPKGNYTVTAISYWAVTWTVNNTSGVITVPVAASAPLPVGEVQTLVR</sequence>
<dbReference type="AlphaFoldDB" id="F5XLW9"/>
<name>F5XLW9_MICPN</name>
<feature type="signal peptide" evidence="1">
    <location>
        <begin position="1"/>
        <end position="31"/>
    </location>
</feature>
<evidence type="ECO:0000256" key="1">
    <source>
        <dbReference type="SAM" id="SignalP"/>
    </source>
</evidence>
<dbReference type="Proteomes" id="UP000007947">
    <property type="component" value="Chromosome"/>
</dbReference>
<feature type="chain" id="PRO_5003330931" description="ATP/GTP-binding protein" evidence="1">
    <location>
        <begin position="32"/>
        <end position="290"/>
    </location>
</feature>
<dbReference type="HOGENOM" id="CLU_959134_0_0_11"/>
<accession>F5XLW9</accession>
<dbReference type="EMBL" id="AP012204">
    <property type="protein sequence ID" value="BAK33848.1"/>
    <property type="molecule type" value="Genomic_DNA"/>
</dbReference>
<evidence type="ECO:0000313" key="2">
    <source>
        <dbReference type="EMBL" id="BAK33848.1"/>
    </source>
</evidence>
<evidence type="ECO:0008006" key="4">
    <source>
        <dbReference type="Google" id="ProtNLM"/>
    </source>
</evidence>
<dbReference type="eggNOG" id="ENOG50335VN">
    <property type="taxonomic scope" value="Bacteria"/>
</dbReference>